<dbReference type="GO" id="GO:0005737">
    <property type="term" value="C:cytoplasm"/>
    <property type="evidence" value="ECO:0007669"/>
    <property type="project" value="TreeGrafter"/>
</dbReference>
<dbReference type="Gene3D" id="3.40.50.720">
    <property type="entry name" value="NAD(P)-binding Rossmann-like Domain"/>
    <property type="match status" value="1"/>
</dbReference>
<dbReference type="PANTHER" id="PTHR48079:SF6">
    <property type="entry name" value="NAD(P)-BINDING DOMAIN-CONTAINING PROTEIN-RELATED"/>
    <property type="match status" value="1"/>
</dbReference>
<dbReference type="Pfam" id="PF01370">
    <property type="entry name" value="Epimerase"/>
    <property type="match status" value="1"/>
</dbReference>
<dbReference type="InterPro" id="IPR036291">
    <property type="entry name" value="NAD(P)-bd_dom_sf"/>
</dbReference>
<evidence type="ECO:0000313" key="2">
    <source>
        <dbReference type="EMBL" id="RJL34278.1"/>
    </source>
</evidence>
<dbReference type="RefSeq" id="WP_119925579.1">
    <property type="nucleotide sequence ID" value="NZ_QZEY01000002.1"/>
</dbReference>
<dbReference type="OrthoDB" id="8205493at2"/>
<name>A0A3A4B287_9ACTN</name>
<dbReference type="InterPro" id="IPR051783">
    <property type="entry name" value="NAD(P)-dependent_oxidoreduct"/>
</dbReference>
<dbReference type="AlphaFoldDB" id="A0A3A4B287"/>
<evidence type="ECO:0000259" key="1">
    <source>
        <dbReference type="Pfam" id="PF01370"/>
    </source>
</evidence>
<comment type="caution">
    <text evidence="2">The sequence shown here is derived from an EMBL/GenBank/DDBJ whole genome shotgun (WGS) entry which is preliminary data.</text>
</comment>
<proteinExistence type="predicted"/>
<dbReference type="SUPFAM" id="SSF51735">
    <property type="entry name" value="NAD(P)-binding Rossmann-fold domains"/>
    <property type="match status" value="1"/>
</dbReference>
<gene>
    <name evidence="2" type="ORF">D5H75_07415</name>
</gene>
<accession>A0A3A4B287</accession>
<dbReference type="PANTHER" id="PTHR48079">
    <property type="entry name" value="PROTEIN YEEZ"/>
    <property type="match status" value="1"/>
</dbReference>
<evidence type="ECO:0000313" key="3">
    <source>
        <dbReference type="Proteomes" id="UP000265768"/>
    </source>
</evidence>
<reference evidence="2 3" key="1">
    <citation type="submission" date="2018-09" db="EMBL/GenBank/DDBJ databases">
        <title>YIM 75507 draft genome.</title>
        <authorList>
            <person name="Tang S."/>
            <person name="Feng Y."/>
        </authorList>
    </citation>
    <scope>NUCLEOTIDE SEQUENCE [LARGE SCALE GENOMIC DNA]</scope>
    <source>
        <strain evidence="2 3">YIM 75507</strain>
    </source>
</reference>
<organism evidence="2 3">
    <name type="scientific">Bailinhaonella thermotolerans</name>
    <dbReference type="NCBI Taxonomy" id="1070861"/>
    <lineage>
        <taxon>Bacteria</taxon>
        <taxon>Bacillati</taxon>
        <taxon>Actinomycetota</taxon>
        <taxon>Actinomycetes</taxon>
        <taxon>Streptosporangiales</taxon>
        <taxon>Streptosporangiaceae</taxon>
        <taxon>Bailinhaonella</taxon>
    </lineage>
</organism>
<protein>
    <submittedName>
        <fullName evidence="2">NAD-dependent epimerase/dehydratase family protein</fullName>
    </submittedName>
</protein>
<keyword evidence="3" id="KW-1185">Reference proteome</keyword>
<dbReference type="Proteomes" id="UP000265768">
    <property type="component" value="Unassembled WGS sequence"/>
</dbReference>
<dbReference type="GO" id="GO:0004029">
    <property type="term" value="F:aldehyde dehydrogenase (NAD+) activity"/>
    <property type="evidence" value="ECO:0007669"/>
    <property type="project" value="TreeGrafter"/>
</dbReference>
<dbReference type="InterPro" id="IPR001509">
    <property type="entry name" value="Epimerase_deHydtase"/>
</dbReference>
<sequence length="308" mass="32799">MGTHVVIGTGQIGGHVARLLAADGHDVVVVTRSGTGPEGTRRVALDAASADGLTRAAEGADALYNCANPPYHRWPQEWPPLAAAALRAAEKTGAVLVNAGNLYAYGPVDGPMTESLPLAATETKGRVRARIWAEALAAHEAGRARVTEARSSDYFGPGATDPSLLNARFMPPLLAGRPIRVTGDPDAPHTWTYLPDAARAMITLATDPRAWGRAWHVPSPPPRSIREMARLLAREAGAPEPRVSRIPRPALRLAALASPLVREVLAVSYQVDRPFVADSSAFTGTFGQEPAPLGEMLTETVAWWRSRV</sequence>
<dbReference type="EMBL" id="QZEY01000002">
    <property type="protein sequence ID" value="RJL34278.1"/>
    <property type="molecule type" value="Genomic_DNA"/>
</dbReference>
<feature type="domain" description="NAD-dependent epimerase/dehydratase" evidence="1">
    <location>
        <begin position="8"/>
        <end position="210"/>
    </location>
</feature>